<dbReference type="PANTHER" id="PTHR45339">
    <property type="entry name" value="HYBRID SIGNAL TRANSDUCTION HISTIDINE KINASE J"/>
    <property type="match status" value="1"/>
</dbReference>
<dbReference type="SUPFAM" id="SSF55874">
    <property type="entry name" value="ATPase domain of HSP90 chaperone/DNA topoisomerase II/histidine kinase"/>
    <property type="match status" value="1"/>
</dbReference>
<dbReference type="SMART" id="SM00086">
    <property type="entry name" value="PAC"/>
    <property type="match status" value="3"/>
</dbReference>
<evidence type="ECO:0000313" key="23">
    <source>
        <dbReference type="EMBL" id="NOU81026.1"/>
    </source>
</evidence>
<keyword evidence="24" id="KW-1185">Reference proteome</keyword>
<dbReference type="Gene3D" id="3.40.50.2300">
    <property type="match status" value="1"/>
</dbReference>
<dbReference type="SUPFAM" id="SSF55785">
    <property type="entry name" value="PYP-like sensor domain (PAS domain)"/>
    <property type="match status" value="3"/>
</dbReference>
<protein>
    <recommendedName>
        <fullName evidence="3">histidine kinase</fullName>
        <ecNumber evidence="3">2.7.13.3</ecNumber>
    </recommendedName>
</protein>
<evidence type="ECO:0000256" key="12">
    <source>
        <dbReference type="ARBA" id="ARBA00023012"/>
    </source>
</evidence>
<evidence type="ECO:0000259" key="20">
    <source>
        <dbReference type="PROSITE" id="PS50112"/>
    </source>
</evidence>
<dbReference type="NCBIfam" id="TIGR00229">
    <property type="entry name" value="sensory_box"/>
    <property type="match status" value="3"/>
</dbReference>
<dbReference type="SMART" id="SM00388">
    <property type="entry name" value="HisKA"/>
    <property type="match status" value="1"/>
</dbReference>
<feature type="transmembrane region" description="Helical" evidence="17">
    <location>
        <begin position="199"/>
        <end position="216"/>
    </location>
</feature>
<feature type="domain" description="HPt" evidence="22">
    <location>
        <begin position="1140"/>
        <end position="1235"/>
    </location>
</feature>
<comment type="caution">
    <text evidence="23">The sequence shown here is derived from an EMBL/GenBank/DDBJ whole genome shotgun (WGS) entry which is preliminary data.</text>
</comment>
<feature type="domain" description="Histidine kinase" evidence="18">
    <location>
        <begin position="727"/>
        <end position="948"/>
    </location>
</feature>
<dbReference type="EC" id="2.7.13.3" evidence="3"/>
<dbReference type="InterPro" id="IPR000700">
    <property type="entry name" value="PAS-assoc_C"/>
</dbReference>
<dbReference type="Pfam" id="PF08448">
    <property type="entry name" value="PAS_4"/>
    <property type="match status" value="2"/>
</dbReference>
<feature type="domain" description="PAC" evidence="21">
    <location>
        <begin position="398"/>
        <end position="452"/>
    </location>
</feature>
<dbReference type="SUPFAM" id="SSF47384">
    <property type="entry name" value="Homodimeric domain of signal transducing histidine kinase"/>
    <property type="match status" value="1"/>
</dbReference>
<evidence type="ECO:0000259" key="22">
    <source>
        <dbReference type="PROSITE" id="PS50894"/>
    </source>
</evidence>
<evidence type="ECO:0000256" key="13">
    <source>
        <dbReference type="ARBA" id="ARBA00023136"/>
    </source>
</evidence>
<dbReference type="Gene3D" id="1.10.287.130">
    <property type="match status" value="1"/>
</dbReference>
<evidence type="ECO:0000256" key="17">
    <source>
        <dbReference type="SAM" id="Phobius"/>
    </source>
</evidence>
<feature type="compositionally biased region" description="Basic and acidic residues" evidence="16">
    <location>
        <begin position="1098"/>
        <end position="1113"/>
    </location>
</feature>
<dbReference type="PROSITE" id="PS50109">
    <property type="entry name" value="HIS_KIN"/>
    <property type="match status" value="1"/>
</dbReference>
<feature type="transmembrane region" description="Helical" evidence="17">
    <location>
        <begin position="289"/>
        <end position="308"/>
    </location>
</feature>
<dbReference type="CDD" id="cd00130">
    <property type="entry name" value="PAS"/>
    <property type="match status" value="2"/>
</dbReference>
<dbReference type="PROSITE" id="PS50894">
    <property type="entry name" value="HPT"/>
    <property type="match status" value="1"/>
</dbReference>
<keyword evidence="10" id="KW-0067">ATP-binding</keyword>
<feature type="transmembrane region" description="Helical" evidence="17">
    <location>
        <begin position="95"/>
        <end position="118"/>
    </location>
</feature>
<feature type="domain" description="PAC" evidence="21">
    <location>
        <begin position="526"/>
        <end position="580"/>
    </location>
</feature>
<evidence type="ECO:0000256" key="7">
    <source>
        <dbReference type="ARBA" id="ARBA00022692"/>
    </source>
</evidence>
<evidence type="ECO:0000259" key="19">
    <source>
        <dbReference type="PROSITE" id="PS50110"/>
    </source>
</evidence>
<dbReference type="Pfam" id="PF13426">
    <property type="entry name" value="PAS_9"/>
    <property type="match status" value="1"/>
</dbReference>
<name>A0ABX1YJM2_9BACL</name>
<dbReference type="InterPro" id="IPR003661">
    <property type="entry name" value="HisK_dim/P_dom"/>
</dbReference>
<comment type="subcellular location">
    <subcellularLocation>
        <location evidence="2">Cell membrane</location>
        <topology evidence="2">Multi-pass membrane protein</topology>
    </subcellularLocation>
</comment>
<dbReference type="PROSITE" id="PS50110">
    <property type="entry name" value="RESPONSE_REGULATORY"/>
    <property type="match status" value="1"/>
</dbReference>
<dbReference type="SUPFAM" id="SSF47226">
    <property type="entry name" value="Histidine-containing phosphotransfer domain, HPT domain"/>
    <property type="match status" value="1"/>
</dbReference>
<dbReference type="InterPro" id="IPR036890">
    <property type="entry name" value="HATPase_C_sf"/>
</dbReference>
<proteinExistence type="predicted"/>
<feature type="domain" description="PAS" evidence="20">
    <location>
        <begin position="327"/>
        <end position="372"/>
    </location>
</feature>
<evidence type="ECO:0000259" key="18">
    <source>
        <dbReference type="PROSITE" id="PS50109"/>
    </source>
</evidence>
<evidence type="ECO:0000256" key="5">
    <source>
        <dbReference type="ARBA" id="ARBA00022553"/>
    </source>
</evidence>
<dbReference type="SMART" id="SM00387">
    <property type="entry name" value="HATPase_c"/>
    <property type="match status" value="1"/>
</dbReference>
<evidence type="ECO:0000256" key="11">
    <source>
        <dbReference type="ARBA" id="ARBA00022989"/>
    </source>
</evidence>
<dbReference type="PROSITE" id="PS50112">
    <property type="entry name" value="PAS"/>
    <property type="match status" value="2"/>
</dbReference>
<feature type="domain" description="PAC" evidence="21">
    <location>
        <begin position="654"/>
        <end position="709"/>
    </location>
</feature>
<dbReference type="PROSITE" id="PS50113">
    <property type="entry name" value="PAC"/>
    <property type="match status" value="3"/>
</dbReference>
<keyword evidence="13 17" id="KW-0472">Membrane</keyword>
<dbReference type="InterPro" id="IPR011006">
    <property type="entry name" value="CheY-like_superfamily"/>
</dbReference>
<keyword evidence="12" id="KW-0902">Two-component regulatory system</keyword>
<keyword evidence="8" id="KW-0547">Nucleotide-binding</keyword>
<keyword evidence="11 17" id="KW-1133">Transmembrane helix</keyword>
<feature type="domain" description="Response regulatory" evidence="19">
    <location>
        <begin position="977"/>
        <end position="1095"/>
    </location>
</feature>
<dbReference type="EMBL" id="WHOB01000059">
    <property type="protein sequence ID" value="NOU81026.1"/>
    <property type="molecule type" value="Genomic_DNA"/>
</dbReference>
<dbReference type="SUPFAM" id="SSF52172">
    <property type="entry name" value="CheY-like"/>
    <property type="match status" value="1"/>
</dbReference>
<dbReference type="SMART" id="SM00091">
    <property type="entry name" value="PAS"/>
    <property type="match status" value="3"/>
</dbReference>
<feature type="modified residue" description="Phosphohistidine" evidence="14">
    <location>
        <position position="1179"/>
    </location>
</feature>
<feature type="modified residue" description="4-aspartylphosphate" evidence="15">
    <location>
        <position position="1030"/>
    </location>
</feature>
<feature type="transmembrane region" description="Helical" evidence="17">
    <location>
        <begin position="162"/>
        <end position="187"/>
    </location>
</feature>
<evidence type="ECO:0000256" key="10">
    <source>
        <dbReference type="ARBA" id="ARBA00022840"/>
    </source>
</evidence>
<feature type="transmembrane region" description="Helical" evidence="17">
    <location>
        <begin position="61"/>
        <end position="83"/>
    </location>
</feature>
<feature type="transmembrane region" description="Helical" evidence="17">
    <location>
        <begin position="228"/>
        <end position="244"/>
    </location>
</feature>
<dbReference type="InterPro" id="IPR003594">
    <property type="entry name" value="HATPase_dom"/>
</dbReference>
<evidence type="ECO:0000256" key="6">
    <source>
        <dbReference type="ARBA" id="ARBA00022679"/>
    </source>
</evidence>
<dbReference type="InterPro" id="IPR013656">
    <property type="entry name" value="PAS_4"/>
</dbReference>
<evidence type="ECO:0000256" key="9">
    <source>
        <dbReference type="ARBA" id="ARBA00022777"/>
    </source>
</evidence>
<dbReference type="InterPro" id="IPR008207">
    <property type="entry name" value="Sig_transdc_His_kin_Hpt_dom"/>
</dbReference>
<dbReference type="InterPro" id="IPR035965">
    <property type="entry name" value="PAS-like_dom_sf"/>
</dbReference>
<evidence type="ECO:0000313" key="24">
    <source>
        <dbReference type="Proteomes" id="UP000596857"/>
    </source>
</evidence>
<dbReference type="PANTHER" id="PTHR45339:SF1">
    <property type="entry name" value="HYBRID SIGNAL TRANSDUCTION HISTIDINE KINASE J"/>
    <property type="match status" value="1"/>
</dbReference>
<gene>
    <name evidence="23" type="ORF">GC101_19370</name>
</gene>
<evidence type="ECO:0000256" key="4">
    <source>
        <dbReference type="ARBA" id="ARBA00022475"/>
    </source>
</evidence>
<dbReference type="Pfam" id="PF00072">
    <property type="entry name" value="Response_reg"/>
    <property type="match status" value="1"/>
</dbReference>
<dbReference type="SMART" id="SM00448">
    <property type="entry name" value="REC"/>
    <property type="match status" value="1"/>
</dbReference>
<dbReference type="Pfam" id="PF00512">
    <property type="entry name" value="HisKA"/>
    <property type="match status" value="1"/>
</dbReference>
<feature type="transmembrane region" description="Helical" evidence="17">
    <location>
        <begin position="31"/>
        <end position="49"/>
    </location>
</feature>
<evidence type="ECO:0000256" key="16">
    <source>
        <dbReference type="SAM" id="MobiDB-lite"/>
    </source>
</evidence>
<keyword evidence="5 15" id="KW-0597">Phosphoprotein</keyword>
<dbReference type="Proteomes" id="UP000596857">
    <property type="component" value="Unassembled WGS sequence"/>
</dbReference>
<dbReference type="InterPro" id="IPR005467">
    <property type="entry name" value="His_kinase_dom"/>
</dbReference>
<evidence type="ECO:0000256" key="1">
    <source>
        <dbReference type="ARBA" id="ARBA00000085"/>
    </source>
</evidence>
<feature type="transmembrane region" description="Helical" evidence="17">
    <location>
        <begin position="130"/>
        <end position="150"/>
    </location>
</feature>
<comment type="catalytic activity">
    <reaction evidence="1">
        <text>ATP + protein L-histidine = ADP + protein N-phospho-L-histidine.</text>
        <dbReference type="EC" id="2.7.13.3"/>
    </reaction>
</comment>
<feature type="domain" description="PAS" evidence="20">
    <location>
        <begin position="581"/>
        <end position="652"/>
    </location>
</feature>
<dbReference type="InterPro" id="IPR036097">
    <property type="entry name" value="HisK_dim/P_sf"/>
</dbReference>
<keyword evidence="4" id="KW-1003">Cell membrane</keyword>
<dbReference type="PRINTS" id="PR00344">
    <property type="entry name" value="BCTRLSENSOR"/>
</dbReference>
<accession>A0ABX1YJM2</accession>
<evidence type="ECO:0000259" key="21">
    <source>
        <dbReference type="PROSITE" id="PS50113"/>
    </source>
</evidence>
<dbReference type="CDD" id="cd00082">
    <property type="entry name" value="HisKA"/>
    <property type="match status" value="1"/>
</dbReference>
<dbReference type="Pfam" id="PF02518">
    <property type="entry name" value="HATPase_c"/>
    <property type="match status" value="1"/>
</dbReference>
<dbReference type="Gene3D" id="3.30.450.20">
    <property type="entry name" value="PAS domain"/>
    <property type="match status" value="3"/>
</dbReference>
<evidence type="ECO:0000256" key="15">
    <source>
        <dbReference type="PROSITE-ProRule" id="PRU00169"/>
    </source>
</evidence>
<keyword evidence="7 17" id="KW-0812">Transmembrane</keyword>
<dbReference type="Gene3D" id="1.20.120.160">
    <property type="entry name" value="HPT domain"/>
    <property type="match status" value="1"/>
</dbReference>
<keyword evidence="6" id="KW-0808">Transferase</keyword>
<sequence length="1328" mass="148542">MDTHKANTWLGGLAVYIVAYLAAVLLDNNLMFGIVTVIAPMLACLYYRISGPPPALLRRPFRLISYGFFLWMICDALLLTGLYSFHFSADDTSTFTLTALTLYSVTRTIILVAVLQMYGIFRQGINKLQVLWDQITTLECIVGSIWFVFFQDGSFRLADMNYRTLILFFYLLAPLLTLASLMLIWVYMKREYRTTGFKLLIASIALVSSVDLVQALNNGIMSGYLIDGLYKLSIVCIAASWILVRQYPIQAEQGIAEPQPVTEGRTLKSGVLFMAYPALIFIIKGFSVYVFLYFTIIIMAYFIVRLYAKQIAYTRKLLDTEREYSEKLRLYMDVVEQSPLSIVITDMDSLIEYINPYFTEVTGYSKEEAVGNKPSILRSDKNQAETYRNMWETLILEGKWQGEFINRKKSGEEYTEAVIISSIKNERGQTTHYVGIKENVSEYKRIKKELSDQLYFTSQLVDTLPHPLFYMDAEGNFLGCNTAYEEAFQVSRKVFTGTPMSRLPHLSQEGFGILSEMKDEVTASGLPATRQIQRNFATGEEHDILYSLSAYRLSDGTVGGYLGILTDISDLKHKEKELLNSRNFLDAIINHIPVMINVKDAQSLKIFKANQAGASFLGMTPEEMEGKDNYDLYPEELAGKLNGSDRKVLETGRLFSEIEIVTDDAELCNLKYVLASKVPILDAEGKPLYLLSVSEDITEVKRKEEELKYALNLAEEATAAKSQFLANMSHEIRTPMNAIIGMAYLALKTELDPRQSDYISKIHNAGTSLLGIINEILDFSKVESGKLELENIDFELPDVIGNVVDISGQTALDKGLQMSVQLPPDVPRQLSGDPLRLGQILTNLLSNAVKFTEKGEVVILVERISMIDSMTKLKFSVRDTGIGMSKESEGKLFQAFTQADSSTTRRFGGTGLGLAISRKLVEIMGGSLWVESEEGQGSTFAFTAWFGIPAVQDSGARAMREEATGVKDKDYGLSGVRVLLVEDNEINQQIAEELLLSQGMIIDIAGNGAEAVQKIEEMSADQPYQLVLMDLQMPVMDGFEAARRIRAAEAELPIIAMTARTMQEERERSFAAGMNGHVAKPVDPDILFAKISRWTSDASREEQPDYDEREHGCPQEAQGTSGFRIEGIDTENGLRRVGNNEALYIQLLLKYSESQRDTARKLRSFIKQGDEEAVYMLAHSLKGVAGNLGVKEVQKLADSLGRLPNYHEQPEKLEALVLRLEAAVLESCTAIRGQWGSDEPSAALMAELDPESVAQLLAPMAGKLLGMLMDSDSEAVDYFISVHSQLAGYMQPEQLVQLADCLNRFEYEAAIEMIETVIQESNYEQRLI</sequence>
<dbReference type="Pfam" id="PF01627">
    <property type="entry name" value="Hpt"/>
    <property type="match status" value="1"/>
</dbReference>
<evidence type="ECO:0000256" key="3">
    <source>
        <dbReference type="ARBA" id="ARBA00012438"/>
    </source>
</evidence>
<feature type="transmembrane region" description="Helical" evidence="17">
    <location>
        <begin position="7"/>
        <end position="25"/>
    </location>
</feature>
<keyword evidence="9" id="KW-0418">Kinase</keyword>
<dbReference type="InterPro" id="IPR001610">
    <property type="entry name" value="PAC"/>
</dbReference>
<dbReference type="RefSeq" id="WP_171718559.1">
    <property type="nucleotide sequence ID" value="NZ_WHOB01000059.1"/>
</dbReference>
<evidence type="ECO:0000256" key="14">
    <source>
        <dbReference type="PROSITE-ProRule" id="PRU00110"/>
    </source>
</evidence>
<dbReference type="InterPro" id="IPR004358">
    <property type="entry name" value="Sig_transdc_His_kin-like_C"/>
</dbReference>
<dbReference type="InterPro" id="IPR001789">
    <property type="entry name" value="Sig_transdc_resp-reg_receiver"/>
</dbReference>
<dbReference type="Gene3D" id="3.30.565.10">
    <property type="entry name" value="Histidine kinase-like ATPase, C-terminal domain"/>
    <property type="match status" value="1"/>
</dbReference>
<organism evidence="23 24">
    <name type="scientific">Paenibacillus phytohabitans</name>
    <dbReference type="NCBI Taxonomy" id="2654978"/>
    <lineage>
        <taxon>Bacteria</taxon>
        <taxon>Bacillati</taxon>
        <taxon>Bacillota</taxon>
        <taxon>Bacilli</taxon>
        <taxon>Bacillales</taxon>
        <taxon>Paenibacillaceae</taxon>
        <taxon>Paenibacillus</taxon>
    </lineage>
</organism>
<feature type="region of interest" description="Disordered" evidence="16">
    <location>
        <begin position="1096"/>
        <end position="1120"/>
    </location>
</feature>
<reference evidence="23 24" key="1">
    <citation type="submission" date="2019-10" db="EMBL/GenBank/DDBJ databases">
        <title>Description of Paenibacillus terricola sp. nov.</title>
        <authorList>
            <person name="Carlier A."/>
            <person name="Qi S."/>
        </authorList>
    </citation>
    <scope>NUCLEOTIDE SEQUENCE [LARGE SCALE GENOMIC DNA]</scope>
    <source>
        <strain evidence="23 24">LMG 31459</strain>
    </source>
</reference>
<evidence type="ECO:0000256" key="2">
    <source>
        <dbReference type="ARBA" id="ARBA00004651"/>
    </source>
</evidence>
<dbReference type="InterPro" id="IPR036641">
    <property type="entry name" value="HPT_dom_sf"/>
</dbReference>
<evidence type="ECO:0000256" key="8">
    <source>
        <dbReference type="ARBA" id="ARBA00022741"/>
    </source>
</evidence>
<dbReference type="InterPro" id="IPR000014">
    <property type="entry name" value="PAS"/>
</dbReference>
<dbReference type="CDD" id="cd17546">
    <property type="entry name" value="REC_hyHK_CKI1_RcsC-like"/>
    <property type="match status" value="1"/>
</dbReference>
<dbReference type="CDD" id="cd16922">
    <property type="entry name" value="HATPase_EvgS-ArcB-TorS-like"/>
    <property type="match status" value="1"/>
</dbReference>